<dbReference type="InterPro" id="IPR036465">
    <property type="entry name" value="vWFA_dom_sf"/>
</dbReference>
<dbReference type="RefSeq" id="WP_073364895.1">
    <property type="nucleotide sequence ID" value="NZ_FNTL01000003.1"/>
</dbReference>
<evidence type="ECO:0000313" key="3">
    <source>
        <dbReference type="Proteomes" id="UP000183407"/>
    </source>
</evidence>
<name>A0A1H4JK25_RHOJO</name>
<reference evidence="3" key="1">
    <citation type="submission" date="2016-10" db="EMBL/GenBank/DDBJ databases">
        <authorList>
            <person name="Varghese N."/>
        </authorList>
    </citation>
    <scope>NUCLEOTIDE SEQUENCE [LARGE SCALE GENOMIC DNA]</scope>
    <source>
        <strain evidence="3">DSM 44719</strain>
    </source>
</reference>
<dbReference type="InterPro" id="IPR002035">
    <property type="entry name" value="VWF_A"/>
</dbReference>
<evidence type="ECO:0000313" key="2">
    <source>
        <dbReference type="EMBL" id="SEB46325.1"/>
    </source>
</evidence>
<dbReference type="OrthoDB" id="9790469at2"/>
<dbReference type="PANTHER" id="PTHR39338">
    <property type="entry name" value="BLL5662 PROTEIN-RELATED"/>
    <property type="match status" value="1"/>
</dbReference>
<dbReference type="InterPro" id="IPR008912">
    <property type="entry name" value="Uncharacterised_CoxE"/>
</dbReference>
<dbReference type="SMART" id="SM00327">
    <property type="entry name" value="VWA"/>
    <property type="match status" value="1"/>
</dbReference>
<organism evidence="2 3">
    <name type="scientific">Rhodococcus jostii</name>
    <dbReference type="NCBI Taxonomy" id="132919"/>
    <lineage>
        <taxon>Bacteria</taxon>
        <taxon>Bacillati</taxon>
        <taxon>Actinomycetota</taxon>
        <taxon>Actinomycetes</taxon>
        <taxon>Mycobacteriales</taxon>
        <taxon>Nocardiaceae</taxon>
        <taxon>Rhodococcus</taxon>
    </lineage>
</organism>
<dbReference type="SUPFAM" id="SSF53300">
    <property type="entry name" value="vWA-like"/>
    <property type="match status" value="1"/>
</dbReference>
<dbReference type="Gene3D" id="3.40.50.410">
    <property type="entry name" value="von Willebrand factor, type A domain"/>
    <property type="match status" value="1"/>
</dbReference>
<accession>A0A1H4JK25</accession>
<proteinExistence type="predicted"/>
<dbReference type="InterPro" id="IPR011195">
    <property type="entry name" value="UCP010256"/>
</dbReference>
<dbReference type="CDD" id="cd00198">
    <property type="entry name" value="vWFA"/>
    <property type="match status" value="1"/>
</dbReference>
<dbReference type="PANTHER" id="PTHR39338:SF6">
    <property type="entry name" value="BLL5662 PROTEIN"/>
    <property type="match status" value="1"/>
</dbReference>
<dbReference type="EMBL" id="FNTL01000003">
    <property type="protein sequence ID" value="SEB46325.1"/>
    <property type="molecule type" value="Genomic_DNA"/>
</dbReference>
<evidence type="ECO:0000259" key="1">
    <source>
        <dbReference type="SMART" id="SM00327"/>
    </source>
</evidence>
<dbReference type="Pfam" id="PF05762">
    <property type="entry name" value="VWA_CoxE"/>
    <property type="match status" value="1"/>
</dbReference>
<protein>
    <recommendedName>
        <fullName evidence="1">VWFA domain-containing protein</fullName>
    </recommendedName>
</protein>
<feature type="domain" description="VWFA" evidence="1">
    <location>
        <begin position="190"/>
        <end position="359"/>
    </location>
</feature>
<dbReference type="PIRSF" id="PIRSF010256">
    <property type="entry name" value="CoxE_vWa"/>
    <property type="match status" value="1"/>
</dbReference>
<gene>
    <name evidence="2" type="ORF">SAMN04490220_0937</name>
</gene>
<dbReference type="Proteomes" id="UP000183407">
    <property type="component" value="Unassembled WGS sequence"/>
</dbReference>
<sequence>MDPLPGLIGFSRALAASGLRVNIHRNRTFLASIEHVDLADPQQLYWAGRASLCAEPDDFSVYDRVFSSWFGVSRLSAPPVDLHEQPHRSNLAALTSEHAEQQEGTENALQTAAQDIEVLRHRDLAELSTTERAHLETLLTVLDTRPPRRRSNRLRPNRRGELDPGLTLRRMLATGGEPAHLAYRNKRQKPRRVVLLIDVSGSMSAYSDALLRFAHVLTRAAPASTETFTFGTRLTRVSRALRVRDPELALAAAGHAVPDWAGGTRIGEAIQLFCDRWGQRGMARRAVLVVFSDGWERGDCAQLGEQMTRLSRLAHRVFWVNPYSGRDGYQPVQSGIAVALPHVHALLAGHSLYTLELLLKKVRDA</sequence>
<dbReference type="AlphaFoldDB" id="A0A1H4JK25"/>